<sequence>MNPMAICSSESSSGNSSSSKALIVHSVVLGTAALGAHYFLRSRKFRTRVVGIIPARFTSSRSHPRQTYDSKNLGEGKVGYNSGSHLCIYILGGLVVATDDEKIAECCRLFGTDVIMTSESCQNGNERCNEALQKLGKNYDVVVNIQGDEPLIEPEIIDKIVKALQVSLFCCGNNRKPIHELFDSVVYVWKGQPIVSLLASSWNSGKLIHSFSYDSYFLKIYPELPPTPLQLEEDLEQLKVMENGYKMKDCHDRARASVDVEGDRKFYKAFGSGLTCLFRGWASAMHSLCQMGSFLCCVSQRSRTFGAVVGLVGHSGCSGCGEIREGYHDILDQRHEFAAKRCRLPRHFSVWEIGNECMKVIKVDHEAHGVDTPEDVERIERLMLERNLD</sequence>
<dbReference type="Proteomes" id="UP001370490">
    <property type="component" value="Unassembled WGS sequence"/>
</dbReference>
<dbReference type="GO" id="GO:0008690">
    <property type="term" value="F:3-deoxy-manno-octulosonate cytidylyltransferase activity"/>
    <property type="evidence" value="ECO:0007669"/>
    <property type="project" value="TreeGrafter"/>
</dbReference>
<comment type="caution">
    <text evidence="4">The sequence shown here is derived from an EMBL/GenBank/DDBJ whole genome shotgun (WGS) entry which is preliminary data.</text>
</comment>
<dbReference type="Gene3D" id="3.90.550.10">
    <property type="entry name" value="Spore Coat Polysaccharide Biosynthesis Protein SpsA, Chain A"/>
    <property type="match status" value="1"/>
</dbReference>
<feature type="transmembrane region" description="Helical" evidence="3">
    <location>
        <begin position="22"/>
        <end position="40"/>
    </location>
</feature>
<keyword evidence="3" id="KW-0812">Transmembrane</keyword>
<dbReference type="InterPro" id="IPR029044">
    <property type="entry name" value="Nucleotide-diphossugar_trans"/>
</dbReference>
<dbReference type="Pfam" id="PF02348">
    <property type="entry name" value="CTP_transf_3"/>
    <property type="match status" value="1"/>
</dbReference>
<dbReference type="InterPro" id="IPR003329">
    <property type="entry name" value="Cytidylyl_trans"/>
</dbReference>
<evidence type="ECO:0000313" key="4">
    <source>
        <dbReference type="EMBL" id="KAK6934263.1"/>
    </source>
</evidence>
<name>A0AAN8ZHL2_9MAGN</name>
<evidence type="ECO:0000256" key="2">
    <source>
        <dbReference type="ARBA" id="ARBA00022695"/>
    </source>
</evidence>
<dbReference type="PANTHER" id="PTHR42866:SF2">
    <property type="entry name" value="3-DEOXY-MANNO-OCTULOSONATE CYTIDYLYLTRANSFERASE, MITOCHONDRIAL"/>
    <property type="match status" value="1"/>
</dbReference>
<dbReference type="GO" id="GO:0005829">
    <property type="term" value="C:cytosol"/>
    <property type="evidence" value="ECO:0007669"/>
    <property type="project" value="TreeGrafter"/>
</dbReference>
<keyword evidence="5" id="KW-1185">Reference proteome</keyword>
<accession>A0AAN8ZHL2</accession>
<evidence type="ECO:0000256" key="1">
    <source>
        <dbReference type="ARBA" id="ARBA00022679"/>
    </source>
</evidence>
<keyword evidence="1" id="KW-0808">Transferase</keyword>
<proteinExistence type="predicted"/>
<dbReference type="EMBL" id="JBAMMX010000008">
    <property type="protein sequence ID" value="KAK6934263.1"/>
    <property type="molecule type" value="Genomic_DNA"/>
</dbReference>
<keyword evidence="2 4" id="KW-0548">Nucleotidyltransferase</keyword>
<dbReference type="PANTHER" id="PTHR42866">
    <property type="entry name" value="3-DEOXY-MANNO-OCTULOSONATE CYTIDYLYLTRANSFERASE"/>
    <property type="match status" value="1"/>
</dbReference>
<dbReference type="SUPFAM" id="SSF53448">
    <property type="entry name" value="Nucleotide-diphospho-sugar transferases"/>
    <property type="match status" value="1"/>
</dbReference>
<evidence type="ECO:0000256" key="3">
    <source>
        <dbReference type="SAM" id="Phobius"/>
    </source>
</evidence>
<protein>
    <submittedName>
        <fullName evidence="4">Acylneuraminate cytidylyltransferase</fullName>
    </submittedName>
</protein>
<keyword evidence="3" id="KW-1133">Transmembrane helix</keyword>
<keyword evidence="3" id="KW-0472">Membrane</keyword>
<evidence type="ECO:0000313" key="5">
    <source>
        <dbReference type="Proteomes" id="UP001370490"/>
    </source>
</evidence>
<organism evidence="4 5">
    <name type="scientific">Dillenia turbinata</name>
    <dbReference type="NCBI Taxonomy" id="194707"/>
    <lineage>
        <taxon>Eukaryota</taxon>
        <taxon>Viridiplantae</taxon>
        <taxon>Streptophyta</taxon>
        <taxon>Embryophyta</taxon>
        <taxon>Tracheophyta</taxon>
        <taxon>Spermatophyta</taxon>
        <taxon>Magnoliopsida</taxon>
        <taxon>eudicotyledons</taxon>
        <taxon>Gunneridae</taxon>
        <taxon>Pentapetalae</taxon>
        <taxon>Dilleniales</taxon>
        <taxon>Dilleniaceae</taxon>
        <taxon>Dillenia</taxon>
    </lineage>
</organism>
<gene>
    <name evidence="4" type="ORF">RJ641_034418</name>
</gene>
<dbReference type="AlphaFoldDB" id="A0AAN8ZHL2"/>
<reference evidence="4 5" key="1">
    <citation type="submission" date="2023-12" db="EMBL/GenBank/DDBJ databases">
        <title>A high-quality genome assembly for Dillenia turbinata (Dilleniales).</title>
        <authorList>
            <person name="Chanderbali A."/>
        </authorList>
    </citation>
    <scope>NUCLEOTIDE SEQUENCE [LARGE SCALE GENOMIC DNA]</scope>
    <source>
        <strain evidence="4">LSX21</strain>
        <tissue evidence="4">Leaf</tissue>
    </source>
</reference>